<keyword evidence="2" id="KW-0808">Transferase</keyword>
<dbReference type="InterPro" id="IPR029044">
    <property type="entry name" value="Nucleotide-diphossugar_trans"/>
</dbReference>
<protein>
    <submittedName>
        <fullName evidence="2">D-glycero-alpha-D-manno-heptose 1-phosphate guanylyltransferase</fullName>
    </submittedName>
</protein>
<dbReference type="RefSeq" id="WP_091148313.1">
    <property type="nucleotide sequence ID" value="NZ_FNAI01000003.1"/>
</dbReference>
<dbReference type="SUPFAM" id="SSF53448">
    <property type="entry name" value="Nucleotide-diphospho-sugar transferases"/>
    <property type="match status" value="1"/>
</dbReference>
<organism evidence="2 3">
    <name type="scientific">Mucilaginibacter pineti</name>
    <dbReference type="NCBI Taxonomy" id="1391627"/>
    <lineage>
        <taxon>Bacteria</taxon>
        <taxon>Pseudomonadati</taxon>
        <taxon>Bacteroidota</taxon>
        <taxon>Sphingobacteriia</taxon>
        <taxon>Sphingobacteriales</taxon>
        <taxon>Sphingobacteriaceae</taxon>
        <taxon>Mucilaginibacter</taxon>
    </lineage>
</organism>
<feature type="domain" description="Nucleotidyl transferase" evidence="1">
    <location>
        <begin position="5"/>
        <end position="232"/>
    </location>
</feature>
<dbReference type="EMBL" id="FNAI01000003">
    <property type="protein sequence ID" value="SDE01238.1"/>
    <property type="molecule type" value="Genomic_DNA"/>
</dbReference>
<dbReference type="InterPro" id="IPR050486">
    <property type="entry name" value="Mannose-1P_guanyltransferase"/>
</dbReference>
<keyword evidence="2" id="KW-0548">Nucleotidyltransferase</keyword>
<dbReference type="AlphaFoldDB" id="A0A1G6ZF53"/>
<gene>
    <name evidence="2" type="ORF">SAMN05216464_103332</name>
</gene>
<sequence>MIKEAIVLAGGFGTRLQSVVKDVPKPMAIVAGKPFLSHVLHFLKKNNVKKVVLAVGYKYQFIESYVMDNLQDIDLEVKFSIENEPLGTGGGIYQAFNQISGESAFVLNGDTFFDTPLQDLAHVMEANDAEIVFALKKVANGERYGTVKLNENSSVADFSEKSFSDEVVINGGQYLMNRSIIDRFPLTGNFSIEKDVFQRELPQIKAFGKIYDGIFIDIGIPTDFEKAQNMLQNVS</sequence>
<dbReference type="PANTHER" id="PTHR22572">
    <property type="entry name" value="SUGAR-1-PHOSPHATE GUANYL TRANSFERASE"/>
    <property type="match status" value="1"/>
</dbReference>
<name>A0A1G6ZF53_9SPHI</name>
<dbReference type="Gene3D" id="3.90.550.10">
    <property type="entry name" value="Spore Coat Polysaccharide Biosynthesis Protein SpsA, Chain A"/>
    <property type="match status" value="1"/>
</dbReference>
<evidence type="ECO:0000313" key="2">
    <source>
        <dbReference type="EMBL" id="SDE01238.1"/>
    </source>
</evidence>
<dbReference type="InterPro" id="IPR005835">
    <property type="entry name" value="NTP_transferase_dom"/>
</dbReference>
<accession>A0A1G6ZF53</accession>
<dbReference type="OrthoDB" id="9813880at2"/>
<reference evidence="2 3" key="1">
    <citation type="submission" date="2016-10" db="EMBL/GenBank/DDBJ databases">
        <authorList>
            <person name="de Groot N.N."/>
        </authorList>
    </citation>
    <scope>NUCLEOTIDE SEQUENCE [LARGE SCALE GENOMIC DNA]</scope>
    <source>
        <strain evidence="2 3">47C3B</strain>
    </source>
</reference>
<dbReference type="CDD" id="cd06915">
    <property type="entry name" value="NTP_transferase_WcbM_like"/>
    <property type="match status" value="1"/>
</dbReference>
<dbReference type="STRING" id="1391627.SAMN05216464_103332"/>
<dbReference type="Pfam" id="PF00483">
    <property type="entry name" value="NTP_transferase"/>
    <property type="match status" value="1"/>
</dbReference>
<proteinExistence type="predicted"/>
<dbReference type="GO" id="GO:0016779">
    <property type="term" value="F:nucleotidyltransferase activity"/>
    <property type="evidence" value="ECO:0007669"/>
    <property type="project" value="UniProtKB-KW"/>
</dbReference>
<dbReference type="Proteomes" id="UP000199072">
    <property type="component" value="Unassembled WGS sequence"/>
</dbReference>
<evidence type="ECO:0000313" key="3">
    <source>
        <dbReference type="Proteomes" id="UP000199072"/>
    </source>
</evidence>
<keyword evidence="3" id="KW-1185">Reference proteome</keyword>
<evidence type="ECO:0000259" key="1">
    <source>
        <dbReference type="Pfam" id="PF00483"/>
    </source>
</evidence>